<dbReference type="InterPro" id="IPR003660">
    <property type="entry name" value="HAMP_dom"/>
</dbReference>
<evidence type="ECO:0000313" key="11">
    <source>
        <dbReference type="Proteomes" id="UP001601059"/>
    </source>
</evidence>
<protein>
    <submittedName>
        <fullName evidence="10">Methyl-accepting chemotaxis protein</fullName>
    </submittedName>
</protein>
<feature type="transmembrane region" description="Helical" evidence="7">
    <location>
        <begin position="223"/>
        <end position="245"/>
    </location>
</feature>
<evidence type="ECO:0000259" key="8">
    <source>
        <dbReference type="PROSITE" id="PS50111"/>
    </source>
</evidence>
<keyword evidence="3 7" id="KW-0472">Membrane</keyword>
<evidence type="ECO:0000256" key="4">
    <source>
        <dbReference type="ARBA" id="ARBA00023224"/>
    </source>
</evidence>
<dbReference type="Proteomes" id="UP001601059">
    <property type="component" value="Unassembled WGS sequence"/>
</dbReference>
<dbReference type="PROSITE" id="PS50885">
    <property type="entry name" value="HAMP"/>
    <property type="match status" value="1"/>
</dbReference>
<proteinExistence type="inferred from homology"/>
<dbReference type="Pfam" id="PF00015">
    <property type="entry name" value="MCPsignal"/>
    <property type="match status" value="1"/>
</dbReference>
<feature type="transmembrane region" description="Helical" evidence="7">
    <location>
        <begin position="46"/>
        <end position="66"/>
    </location>
</feature>
<dbReference type="SUPFAM" id="SSF58104">
    <property type="entry name" value="Methyl-accepting chemotaxis protein (MCP) signaling domain"/>
    <property type="match status" value="1"/>
</dbReference>
<dbReference type="RefSeq" id="WP_389363488.1">
    <property type="nucleotide sequence ID" value="NZ_JBIACK010000014.1"/>
</dbReference>
<dbReference type="PROSITE" id="PS50111">
    <property type="entry name" value="CHEMOTAXIS_TRANSDUC_2"/>
    <property type="match status" value="1"/>
</dbReference>
<dbReference type="InterPro" id="IPR004089">
    <property type="entry name" value="MCPsignal_dom"/>
</dbReference>
<gene>
    <name evidence="10" type="ORF">ACFYKX_21590</name>
</gene>
<dbReference type="PANTHER" id="PTHR32089:SF112">
    <property type="entry name" value="LYSOZYME-LIKE PROTEIN-RELATED"/>
    <property type="match status" value="1"/>
</dbReference>
<dbReference type="EMBL" id="JBIACK010000014">
    <property type="protein sequence ID" value="MFE8703176.1"/>
    <property type="molecule type" value="Genomic_DNA"/>
</dbReference>
<comment type="similarity">
    <text evidence="5">Belongs to the methyl-accepting chemotaxis (MCP) protein family.</text>
</comment>
<comment type="caution">
    <text evidence="10">The sequence shown here is derived from an EMBL/GenBank/DDBJ whole genome shotgun (WGS) entry which is preliminary data.</text>
</comment>
<dbReference type="SMART" id="SM00283">
    <property type="entry name" value="MA"/>
    <property type="match status" value="1"/>
</dbReference>
<evidence type="ECO:0000256" key="1">
    <source>
        <dbReference type="ARBA" id="ARBA00004236"/>
    </source>
</evidence>
<dbReference type="CDD" id="cd06225">
    <property type="entry name" value="HAMP"/>
    <property type="match status" value="1"/>
</dbReference>
<keyword evidence="2" id="KW-1003">Cell membrane</keyword>
<keyword evidence="7" id="KW-1133">Transmembrane helix</keyword>
<dbReference type="PANTHER" id="PTHR32089">
    <property type="entry name" value="METHYL-ACCEPTING CHEMOTAXIS PROTEIN MCPB"/>
    <property type="match status" value="1"/>
</dbReference>
<feature type="domain" description="Methyl-accepting transducer" evidence="8">
    <location>
        <begin position="314"/>
        <end position="550"/>
    </location>
</feature>
<dbReference type="CDD" id="cd11386">
    <property type="entry name" value="MCP_signal"/>
    <property type="match status" value="1"/>
</dbReference>
<evidence type="ECO:0000256" key="6">
    <source>
        <dbReference type="PROSITE-ProRule" id="PRU00284"/>
    </source>
</evidence>
<dbReference type="Gene3D" id="1.10.287.950">
    <property type="entry name" value="Methyl-accepting chemotaxis protein"/>
    <property type="match status" value="1"/>
</dbReference>
<organism evidence="10 11">
    <name type="scientific">Cytobacillus spartinae</name>
    <dbReference type="NCBI Taxonomy" id="3299023"/>
    <lineage>
        <taxon>Bacteria</taxon>
        <taxon>Bacillati</taxon>
        <taxon>Bacillota</taxon>
        <taxon>Bacilli</taxon>
        <taxon>Bacillales</taxon>
        <taxon>Bacillaceae</taxon>
        <taxon>Cytobacillus</taxon>
    </lineage>
</organism>
<reference evidence="10 11" key="1">
    <citation type="submission" date="2024-08" db="EMBL/GenBank/DDBJ databases">
        <title>Two novel Cytobacillus novel species.</title>
        <authorList>
            <person name="Liu G."/>
        </authorList>
    </citation>
    <scope>NUCLEOTIDE SEQUENCE [LARGE SCALE GENOMIC DNA]</scope>
    <source>
        <strain evidence="10 11">FJAT-54145</strain>
    </source>
</reference>
<dbReference type="Pfam" id="PF00672">
    <property type="entry name" value="HAMP"/>
    <property type="match status" value="1"/>
</dbReference>
<comment type="subcellular location">
    <subcellularLocation>
        <location evidence="1">Cell membrane</location>
    </subcellularLocation>
</comment>
<sequence>MAKFVDFAHKLSSGLSRIFKKSLVNKPFLNKLIIKLPLGSSIRSKIILSFSFVLFISGGLATYSILNIEKANKLAEELILEESKELILLQDLRFNMSERLGLVNNYLLDGSPQSKEKFELNIKNNKVLEEKLFTLVYGDNSEKKIEKIISNGLKWNDIMVKDVIQVYDQGDTRQALLNLGSEQYKAEQTMLDLKALAEEKQKRVDELGTEIITNGTKVSTMTMILTTIGVILSVLVAFLLSRSIYLPISRLSTRIKEVAEGDFSKPNMDVTSKDELGELTNTFNKMVIDLRYLIKQASITTAQVSASTEELTASSEEITRATEQITGSIQEVAATSNRQLDSIHDTLQTVDELTDSLETLTTSINELDSTARSVADLSISGNGVVENAVSQMTLINNSVIDVSSVIETLGTRSKEISQITDAITSIAEQTNLLALNAAIEAARAGEHGKGFAVVADEVRKLAVQSKDSSSKIVHLITQIQVDTQNAIDAMNRNTKEVESGTHAVNEAGLSFKDISHSINDIRKTINDINEFVESMSLSSEKVSTNVEMLTEIAKTNSTYSHSVASSAEEQLATYEEMERSTQKVNDFALNLKAVLIKFKI</sequence>
<evidence type="ECO:0000259" key="9">
    <source>
        <dbReference type="PROSITE" id="PS50885"/>
    </source>
</evidence>
<dbReference type="SMART" id="SM00304">
    <property type="entry name" value="HAMP"/>
    <property type="match status" value="1"/>
</dbReference>
<name>A0ABW6KG03_9BACI</name>
<keyword evidence="11" id="KW-1185">Reference proteome</keyword>
<accession>A0ABW6KG03</accession>
<evidence type="ECO:0000313" key="10">
    <source>
        <dbReference type="EMBL" id="MFE8703176.1"/>
    </source>
</evidence>
<keyword evidence="4 6" id="KW-0807">Transducer</keyword>
<evidence type="ECO:0000256" key="2">
    <source>
        <dbReference type="ARBA" id="ARBA00022475"/>
    </source>
</evidence>
<feature type="domain" description="HAMP" evidence="9">
    <location>
        <begin position="242"/>
        <end position="295"/>
    </location>
</feature>
<evidence type="ECO:0000256" key="3">
    <source>
        <dbReference type="ARBA" id="ARBA00023136"/>
    </source>
</evidence>
<evidence type="ECO:0000256" key="7">
    <source>
        <dbReference type="SAM" id="Phobius"/>
    </source>
</evidence>
<evidence type="ECO:0000256" key="5">
    <source>
        <dbReference type="ARBA" id="ARBA00029447"/>
    </source>
</evidence>
<keyword evidence="7" id="KW-0812">Transmembrane</keyword>
<dbReference type="Gene3D" id="6.10.340.10">
    <property type="match status" value="1"/>
</dbReference>